<keyword evidence="4" id="KW-0597">Phosphoprotein</keyword>
<evidence type="ECO:0000256" key="1">
    <source>
        <dbReference type="ARBA" id="ARBA00000085"/>
    </source>
</evidence>
<evidence type="ECO:0000259" key="10">
    <source>
        <dbReference type="PROSITE" id="PS50109"/>
    </source>
</evidence>
<dbReference type="InterPro" id="IPR050351">
    <property type="entry name" value="BphY/WalK/GraS-like"/>
</dbReference>
<evidence type="ECO:0000256" key="8">
    <source>
        <dbReference type="ARBA" id="ARBA00039401"/>
    </source>
</evidence>
<dbReference type="InterPro" id="IPR004358">
    <property type="entry name" value="Sig_transdc_His_kin-like_C"/>
</dbReference>
<dbReference type="PATRIC" id="fig|525284.18.peg.538"/>
<dbReference type="KEGG" id="gvg:HMPREF0421_20540"/>
<dbReference type="GO" id="GO:0005886">
    <property type="term" value="C:plasma membrane"/>
    <property type="evidence" value="ECO:0007669"/>
    <property type="project" value="UniProtKB-SubCell"/>
</dbReference>
<dbReference type="InterPro" id="IPR005467">
    <property type="entry name" value="His_kinase_dom"/>
</dbReference>
<dbReference type="Proteomes" id="UP000001453">
    <property type="component" value="Chromosome"/>
</dbReference>
<dbReference type="SUPFAM" id="SSF55874">
    <property type="entry name" value="ATPase domain of HSP90 chaperone/DNA topoisomerase II/histidine kinase"/>
    <property type="match status" value="1"/>
</dbReference>
<evidence type="ECO:0000313" key="11">
    <source>
        <dbReference type="EMBL" id="ADP38622.1"/>
    </source>
</evidence>
<keyword evidence="7" id="KW-0902">Two-component regulatory system</keyword>
<dbReference type="PRINTS" id="PR00344">
    <property type="entry name" value="BCTRLSENSOR"/>
</dbReference>
<sequence length="488" mass="53117">MLKCERVRVFFKSMLQDSPYSPLMVFVVFALIALCVAIVVVMFVVDSLFPIFRSIFRPFFSSVVNPIAGGLRRIFRSSFKKILKILGKRNFGDDEDDEDSVDSNSDDISSDACAILSMLSAATIVIDADNDVLRASSDSYTLGVVVDDSIVQPRVLDSVNRVRESGGFESFDLVTFTPERYITIGEDSDFNSNFSGDSAVLLKSATVAGDFSSNKTDKSSDASTVSRPNWLNVTVGSVGAGKVVVILNDTSAAHRFEQTRDDFISNVSQQLISSTRMISSLIELLQDSNVTLNRVKEVSLKAQRSSKRLEHMLEDLLLLMSAQKPIDVSKASAVNVLSVLKDVQNQVSYLALSRNVRLCVKSDSSLSVLGSFSQISAAVRKLVENAIIYSSANSSVAISALKSDDSQFAVIRVVDCGSGIALRDQPRIFERFYRSDNQNDGSQDGVGLGLAIAKHVALTHHGSITLWSRPGKGTTVNFAIPLSRSDAK</sequence>
<dbReference type="HOGENOM" id="CLU_000445_89_2_11"/>
<dbReference type="CDD" id="cd00082">
    <property type="entry name" value="HisKA"/>
    <property type="match status" value="1"/>
</dbReference>
<dbReference type="CDD" id="cd00075">
    <property type="entry name" value="HATPase"/>
    <property type="match status" value="1"/>
</dbReference>
<dbReference type="EC" id="2.7.13.3" evidence="3"/>
<dbReference type="Gene3D" id="1.10.287.130">
    <property type="match status" value="1"/>
</dbReference>
<evidence type="ECO:0000256" key="9">
    <source>
        <dbReference type="SAM" id="Phobius"/>
    </source>
</evidence>
<keyword evidence="9" id="KW-0812">Transmembrane</keyword>
<dbReference type="PROSITE" id="PS50109">
    <property type="entry name" value="HIS_KIN"/>
    <property type="match status" value="1"/>
</dbReference>
<evidence type="ECO:0000256" key="4">
    <source>
        <dbReference type="ARBA" id="ARBA00022553"/>
    </source>
</evidence>
<dbReference type="Gene3D" id="3.30.565.10">
    <property type="entry name" value="Histidine kinase-like ATPase, C-terminal domain"/>
    <property type="match status" value="1"/>
</dbReference>
<dbReference type="PANTHER" id="PTHR45453">
    <property type="entry name" value="PHOSPHATE REGULON SENSOR PROTEIN PHOR"/>
    <property type="match status" value="1"/>
</dbReference>
<dbReference type="AlphaFoldDB" id="E3D978"/>
<dbReference type="GO" id="GO:0004721">
    <property type="term" value="F:phosphoprotein phosphatase activity"/>
    <property type="evidence" value="ECO:0007669"/>
    <property type="project" value="TreeGrafter"/>
</dbReference>
<dbReference type="SMART" id="SM00387">
    <property type="entry name" value="HATPase_c"/>
    <property type="match status" value="1"/>
</dbReference>
<keyword evidence="9" id="KW-1133">Transmembrane helix</keyword>
<evidence type="ECO:0000256" key="6">
    <source>
        <dbReference type="ARBA" id="ARBA00022777"/>
    </source>
</evidence>
<dbReference type="InterPro" id="IPR036890">
    <property type="entry name" value="HATPase_C_sf"/>
</dbReference>
<reference evidence="11 12" key="1">
    <citation type="journal article" date="2010" name="PLoS ONE">
        <title>Comparative genomics of Gardnerella vaginalis strains reveals substantial differences in metabolic and virulence potential.</title>
        <authorList>
            <person name="Yeoman C.J."/>
            <person name="Yildirim S."/>
            <person name="Thomas S.M."/>
            <person name="Durkin A.S."/>
            <person name="Torralba M."/>
            <person name="Sutton G."/>
            <person name="Buhay C.J."/>
            <person name="Ding Y."/>
            <person name="Dugan-Rocha S.P."/>
            <person name="Muzny D.M."/>
            <person name="Qin X."/>
            <person name="Gibbs R.A."/>
            <person name="Leigh S.R."/>
            <person name="Stumpf R."/>
            <person name="White B.A."/>
            <person name="Highlander S.K."/>
            <person name="Nelson K.E."/>
            <person name="Wilson B.A."/>
        </authorList>
    </citation>
    <scope>NUCLEOTIDE SEQUENCE [LARGE SCALE GENOMIC DNA]</scope>
    <source>
        <strain evidence="12">ATCC 14019 / 317</strain>
    </source>
</reference>
<dbReference type="InterPro" id="IPR003594">
    <property type="entry name" value="HATPase_dom"/>
</dbReference>
<keyword evidence="5" id="KW-0808">Transferase</keyword>
<dbReference type="InterPro" id="IPR003661">
    <property type="entry name" value="HisK_dim/P_dom"/>
</dbReference>
<dbReference type="EMBL" id="CP002104">
    <property type="protein sequence ID" value="ADP38622.1"/>
    <property type="molecule type" value="Genomic_DNA"/>
</dbReference>
<evidence type="ECO:0000313" key="12">
    <source>
        <dbReference type="Proteomes" id="UP000001453"/>
    </source>
</evidence>
<evidence type="ECO:0000256" key="5">
    <source>
        <dbReference type="ARBA" id="ARBA00022679"/>
    </source>
</evidence>
<dbReference type="GO" id="GO:0016036">
    <property type="term" value="P:cellular response to phosphate starvation"/>
    <property type="evidence" value="ECO:0007669"/>
    <property type="project" value="TreeGrafter"/>
</dbReference>
<gene>
    <name evidence="11" type="ordered locus">HMPREF0421_20540</name>
</gene>
<feature type="domain" description="Histidine kinase" evidence="10">
    <location>
        <begin position="266"/>
        <end position="484"/>
    </location>
</feature>
<proteinExistence type="predicted"/>
<keyword evidence="6 11" id="KW-0418">Kinase</keyword>
<accession>E3D978</accession>
<evidence type="ECO:0000256" key="7">
    <source>
        <dbReference type="ARBA" id="ARBA00023012"/>
    </source>
</evidence>
<organism evidence="11 12">
    <name type="scientific">Gardnerella vaginalis (strain ATCC 14019 / 317)</name>
    <dbReference type="NCBI Taxonomy" id="525284"/>
    <lineage>
        <taxon>Bacteria</taxon>
        <taxon>Bacillati</taxon>
        <taxon>Actinomycetota</taxon>
        <taxon>Actinomycetes</taxon>
        <taxon>Bifidobacteriales</taxon>
        <taxon>Bifidobacteriaceae</taxon>
        <taxon>Gardnerella</taxon>
    </lineage>
</organism>
<comment type="subcellular location">
    <subcellularLocation>
        <location evidence="2">Cell membrane</location>
    </subcellularLocation>
</comment>
<dbReference type="GO" id="GO:0000155">
    <property type="term" value="F:phosphorelay sensor kinase activity"/>
    <property type="evidence" value="ECO:0007669"/>
    <property type="project" value="InterPro"/>
</dbReference>
<evidence type="ECO:0000256" key="2">
    <source>
        <dbReference type="ARBA" id="ARBA00004236"/>
    </source>
</evidence>
<dbReference type="InterPro" id="IPR036097">
    <property type="entry name" value="HisK_dim/P_sf"/>
</dbReference>
<name>E3D978_GARV3</name>
<dbReference type="Pfam" id="PF02518">
    <property type="entry name" value="HATPase_c"/>
    <property type="match status" value="1"/>
</dbReference>
<evidence type="ECO:0000256" key="3">
    <source>
        <dbReference type="ARBA" id="ARBA00012438"/>
    </source>
</evidence>
<comment type="catalytic activity">
    <reaction evidence="1">
        <text>ATP + protein L-histidine = ADP + protein N-phospho-L-histidine.</text>
        <dbReference type="EC" id="2.7.13.3"/>
    </reaction>
</comment>
<dbReference type="SUPFAM" id="SSF47384">
    <property type="entry name" value="Homodimeric domain of signal transducing histidine kinase"/>
    <property type="match status" value="1"/>
</dbReference>
<keyword evidence="9" id="KW-0472">Membrane</keyword>
<protein>
    <recommendedName>
        <fullName evidence="8">Sensor-like histidine kinase SenX3</fullName>
        <ecNumber evidence="3">2.7.13.3</ecNumber>
    </recommendedName>
</protein>
<dbReference type="PANTHER" id="PTHR45453:SF1">
    <property type="entry name" value="PHOSPHATE REGULON SENSOR PROTEIN PHOR"/>
    <property type="match status" value="1"/>
</dbReference>
<dbReference type="OrthoDB" id="9813151at2"/>
<feature type="transmembrane region" description="Helical" evidence="9">
    <location>
        <begin position="20"/>
        <end position="45"/>
    </location>
</feature>